<dbReference type="Proteomes" id="UP000242519">
    <property type="component" value="Unassembled WGS sequence"/>
</dbReference>
<evidence type="ECO:0000256" key="1">
    <source>
        <dbReference type="SAM" id="MobiDB-lite"/>
    </source>
</evidence>
<feature type="compositionally biased region" description="Polar residues" evidence="1">
    <location>
        <begin position="1"/>
        <end position="20"/>
    </location>
</feature>
<dbReference type="InParanoid" id="A0A218YV02"/>
<protein>
    <submittedName>
        <fullName evidence="2">Uncharacterized protein</fullName>
    </submittedName>
</protein>
<evidence type="ECO:0000313" key="2">
    <source>
        <dbReference type="EMBL" id="OWO98601.1"/>
    </source>
</evidence>
<keyword evidence="3" id="KW-1185">Reference proteome</keyword>
<gene>
    <name evidence="2" type="ORF">B2J93_2919</name>
</gene>
<name>A0A218YV02_9HELO</name>
<sequence>MATCISSNQPRGLDGASSTRRPVFTTYPTVRAHPEIPTPTTPTFTSEDRTSLCPQIAQLPPLAFSSVLENPDG</sequence>
<organism evidence="2 3">
    <name type="scientific">Diplocarpon coronariae</name>
    <dbReference type="NCBI Taxonomy" id="2795749"/>
    <lineage>
        <taxon>Eukaryota</taxon>
        <taxon>Fungi</taxon>
        <taxon>Dikarya</taxon>
        <taxon>Ascomycota</taxon>
        <taxon>Pezizomycotina</taxon>
        <taxon>Leotiomycetes</taxon>
        <taxon>Helotiales</taxon>
        <taxon>Drepanopezizaceae</taxon>
        <taxon>Diplocarpon</taxon>
    </lineage>
</organism>
<reference evidence="2 3" key="1">
    <citation type="submission" date="2017-04" db="EMBL/GenBank/DDBJ databases">
        <title>Draft genome sequence of Marssonina coronaria NL1: causal agent of apple blotch.</title>
        <authorList>
            <person name="Cheng Q."/>
        </authorList>
    </citation>
    <scope>NUCLEOTIDE SEQUENCE [LARGE SCALE GENOMIC DNA]</scope>
    <source>
        <strain evidence="2 3">NL1</strain>
    </source>
</reference>
<comment type="caution">
    <text evidence="2">The sequence shown here is derived from an EMBL/GenBank/DDBJ whole genome shotgun (WGS) entry which is preliminary data.</text>
</comment>
<evidence type="ECO:0000313" key="3">
    <source>
        <dbReference type="Proteomes" id="UP000242519"/>
    </source>
</evidence>
<feature type="region of interest" description="Disordered" evidence="1">
    <location>
        <begin position="1"/>
        <end position="22"/>
    </location>
</feature>
<accession>A0A218YV02</accession>
<dbReference type="EMBL" id="MZNU01000389">
    <property type="protein sequence ID" value="OWO98601.1"/>
    <property type="molecule type" value="Genomic_DNA"/>
</dbReference>
<dbReference type="AlphaFoldDB" id="A0A218YV02"/>
<proteinExistence type="predicted"/>